<dbReference type="Proteomes" id="UP000469890">
    <property type="component" value="Unassembled WGS sequence"/>
</dbReference>
<keyword evidence="1" id="KW-0472">Membrane</keyword>
<evidence type="ECO:0000256" key="1">
    <source>
        <dbReference type="SAM" id="Phobius"/>
    </source>
</evidence>
<feature type="transmembrane region" description="Helical" evidence="1">
    <location>
        <begin position="55"/>
        <end position="78"/>
    </location>
</feature>
<organism evidence="2 3">
    <name type="scientific">Mucor circinelloides f. lusitanicus</name>
    <name type="common">Mucor racemosus var. lusitanicus</name>
    <dbReference type="NCBI Taxonomy" id="29924"/>
    <lineage>
        <taxon>Eukaryota</taxon>
        <taxon>Fungi</taxon>
        <taxon>Fungi incertae sedis</taxon>
        <taxon>Mucoromycota</taxon>
        <taxon>Mucoromycotina</taxon>
        <taxon>Mucoromycetes</taxon>
        <taxon>Mucorales</taxon>
        <taxon>Mucorineae</taxon>
        <taxon>Mucoraceae</taxon>
        <taxon>Mucor</taxon>
    </lineage>
</organism>
<comment type="caution">
    <text evidence="2">The sequence shown here is derived from an EMBL/GenBank/DDBJ whole genome shotgun (WGS) entry which is preliminary data.</text>
</comment>
<gene>
    <name evidence="2" type="ORF">FB192DRAFT_1349766</name>
</gene>
<evidence type="ECO:0000313" key="3">
    <source>
        <dbReference type="Proteomes" id="UP000469890"/>
    </source>
</evidence>
<keyword evidence="1" id="KW-0812">Transmembrane</keyword>
<protein>
    <submittedName>
        <fullName evidence="2">Uncharacterized protein</fullName>
    </submittedName>
</protein>
<keyword evidence="1" id="KW-1133">Transmembrane helix</keyword>
<sequence length="84" mass="9591">MHIITEYLLYYSFKAALKYLRLFFNRFISLLIWSIACFVLNLQSLVLLLLASLALIAWVMVLEALAVVLLLCVDYGAVQKCTAM</sequence>
<accession>A0A8H4F4S4</accession>
<evidence type="ECO:0000313" key="2">
    <source>
        <dbReference type="EMBL" id="KAF1806297.1"/>
    </source>
</evidence>
<proteinExistence type="predicted"/>
<dbReference type="AlphaFoldDB" id="A0A8H4F4S4"/>
<dbReference type="EMBL" id="JAAECE010000001">
    <property type="protein sequence ID" value="KAF1806297.1"/>
    <property type="molecule type" value="Genomic_DNA"/>
</dbReference>
<name>A0A8H4F4S4_MUCCL</name>
<reference evidence="2 3" key="1">
    <citation type="submission" date="2019-09" db="EMBL/GenBank/DDBJ databases">
        <authorList>
            <consortium name="DOE Joint Genome Institute"/>
            <person name="Mondo S.J."/>
            <person name="Navarro-Mendoza M.I."/>
            <person name="Perez-Arques C."/>
            <person name="Panchal S."/>
            <person name="Nicolas F.E."/>
            <person name="Ganguly P."/>
            <person name="Pangilinan J."/>
            <person name="Grigoriev I."/>
            <person name="Heitman J."/>
            <person name="Sanya K."/>
            <person name="Garre V."/>
        </authorList>
    </citation>
    <scope>NUCLEOTIDE SEQUENCE [LARGE SCALE GENOMIC DNA]</scope>
    <source>
        <strain evidence="2 3">MU402</strain>
    </source>
</reference>
<feature type="transmembrane region" description="Helical" evidence="1">
    <location>
        <begin position="27"/>
        <end position="49"/>
    </location>
</feature>